<dbReference type="AlphaFoldDB" id="A0A835CRV1"/>
<dbReference type="Proteomes" id="UP000639338">
    <property type="component" value="Unassembled WGS sequence"/>
</dbReference>
<proteinExistence type="predicted"/>
<sequence>MKTAHYMYDPPMDQSIGSNVIPTNNFQTTSFINENSSLYGSTIDQTIGTDYIQTDDIQMTSSISENSLSYDSSSDLGDSSELYDSSSGSSDSSESNGHEEDHDNSKMNEPLYFGSPITLLRVYPYVAKKDFRTSDETIRDGQAAFNNGSSVNGVKGPTMLSQIVPNFVEATAVDDMHCIYLSVMKKLMRL</sequence>
<organism evidence="2 3">
    <name type="scientific">Aphidius gifuensis</name>
    <name type="common">Parasitoid wasp</name>
    <dbReference type="NCBI Taxonomy" id="684658"/>
    <lineage>
        <taxon>Eukaryota</taxon>
        <taxon>Metazoa</taxon>
        <taxon>Ecdysozoa</taxon>
        <taxon>Arthropoda</taxon>
        <taxon>Hexapoda</taxon>
        <taxon>Insecta</taxon>
        <taxon>Pterygota</taxon>
        <taxon>Neoptera</taxon>
        <taxon>Endopterygota</taxon>
        <taxon>Hymenoptera</taxon>
        <taxon>Apocrita</taxon>
        <taxon>Ichneumonoidea</taxon>
        <taxon>Braconidae</taxon>
        <taxon>Aphidiinae</taxon>
        <taxon>Aphidius</taxon>
    </lineage>
</organism>
<gene>
    <name evidence="2" type="ORF">HCN44_000410</name>
</gene>
<evidence type="ECO:0000313" key="2">
    <source>
        <dbReference type="EMBL" id="KAF7990605.1"/>
    </source>
</evidence>
<accession>A0A835CRV1</accession>
<name>A0A835CRV1_APHGI</name>
<keyword evidence="3" id="KW-1185">Reference proteome</keyword>
<evidence type="ECO:0000256" key="1">
    <source>
        <dbReference type="SAM" id="MobiDB-lite"/>
    </source>
</evidence>
<feature type="compositionally biased region" description="Low complexity" evidence="1">
    <location>
        <begin position="65"/>
        <end position="95"/>
    </location>
</feature>
<reference evidence="2 3" key="1">
    <citation type="submission" date="2020-08" db="EMBL/GenBank/DDBJ databases">
        <title>Aphidius gifuensis genome sequencing and assembly.</title>
        <authorList>
            <person name="Du Z."/>
        </authorList>
    </citation>
    <scope>NUCLEOTIDE SEQUENCE [LARGE SCALE GENOMIC DNA]</scope>
    <source>
        <strain evidence="2">YNYX2018</strain>
        <tissue evidence="2">Adults</tissue>
    </source>
</reference>
<comment type="caution">
    <text evidence="2">The sequence shown here is derived from an EMBL/GenBank/DDBJ whole genome shotgun (WGS) entry which is preliminary data.</text>
</comment>
<evidence type="ECO:0000313" key="3">
    <source>
        <dbReference type="Proteomes" id="UP000639338"/>
    </source>
</evidence>
<protein>
    <submittedName>
        <fullName evidence="2">Uncharacterized protein</fullName>
    </submittedName>
</protein>
<dbReference type="EMBL" id="JACMRX010000004">
    <property type="protein sequence ID" value="KAF7990605.1"/>
    <property type="molecule type" value="Genomic_DNA"/>
</dbReference>
<feature type="compositionally biased region" description="Basic and acidic residues" evidence="1">
    <location>
        <begin position="96"/>
        <end position="106"/>
    </location>
</feature>
<feature type="region of interest" description="Disordered" evidence="1">
    <location>
        <begin position="65"/>
        <end position="109"/>
    </location>
</feature>